<dbReference type="SUPFAM" id="SSF51905">
    <property type="entry name" value="FAD/NAD(P)-binding domain"/>
    <property type="match status" value="1"/>
</dbReference>
<sequence>MGDNEHDKRAWAVYCACRISDTLYAMNPFLTQQNFYSQQLRALALVSVIAGKRLLPGRRNVCIVGAGVGGRTLAAGFTSVGASVRLIEARTTPFEQYRDATHRELHPNIIFWPKQQPTPATALPFLNWAQSQADMVVEDILDEWQRGFGPKVDLVHDKVIRLHQTASGVLLELQSGANVEADIAVLATGFKTERSLGPLKSPSYWSPNAIADDGQAVLVSGTGDGGLIDVLSPILGTKVTRAAHMLAVALTDSEVRHDILEVEAERALHRIAGTGDSTDPCEFYRKVVFSHETQGKLSSFAGAQDRPSNRKITLLYRSTSPYSFTAAPINKLLLAYFSNGTRRYVTAVKGKLEVEEDQCKMIPDNDICAPVDPPSEFDRVIVRHGAEPAAADLLTATELAGLRDKAIEHSAAADVSDYDRDVFRWTNDGMGKSGVSLETLPRMVRKTLLHIGRAYGLDFQTTIIVDDCFTNGRPIKVVLDAEDRRKAEQLRLFPLRVGPASVQVAPVNIHRNRPPNDEA</sequence>
<dbReference type="Proteomes" id="UP000266568">
    <property type="component" value="Unassembled WGS sequence"/>
</dbReference>
<organism evidence="1 2">
    <name type="scientific">Hephaestia caeni</name>
    <dbReference type="NCBI Taxonomy" id="645617"/>
    <lineage>
        <taxon>Bacteria</taxon>
        <taxon>Pseudomonadati</taxon>
        <taxon>Pseudomonadota</taxon>
        <taxon>Alphaproteobacteria</taxon>
        <taxon>Sphingomonadales</taxon>
        <taxon>Sphingomonadaceae</taxon>
        <taxon>Hephaestia</taxon>
    </lineage>
</organism>
<keyword evidence="2" id="KW-1185">Reference proteome</keyword>
<dbReference type="InterPro" id="IPR036188">
    <property type="entry name" value="FAD/NAD-bd_sf"/>
</dbReference>
<dbReference type="Gene3D" id="3.50.50.60">
    <property type="entry name" value="FAD/NAD(P)-binding domain"/>
    <property type="match status" value="1"/>
</dbReference>
<protein>
    <submittedName>
        <fullName evidence="1">Uncharacterized protein</fullName>
    </submittedName>
</protein>
<name>A0A397PJX1_9SPHN</name>
<evidence type="ECO:0000313" key="2">
    <source>
        <dbReference type="Proteomes" id="UP000266568"/>
    </source>
</evidence>
<comment type="caution">
    <text evidence="1">The sequence shown here is derived from an EMBL/GenBank/DDBJ whole genome shotgun (WGS) entry which is preliminary data.</text>
</comment>
<dbReference type="AlphaFoldDB" id="A0A397PJX1"/>
<proteinExistence type="predicted"/>
<dbReference type="OrthoDB" id="7594055at2"/>
<accession>A0A397PJX1</accession>
<dbReference type="RefSeq" id="WP_004211539.1">
    <property type="nucleotide sequence ID" value="NZ_QXDC01000002.1"/>
</dbReference>
<gene>
    <name evidence="1" type="ORF">DFR49_0540</name>
</gene>
<evidence type="ECO:0000313" key="1">
    <source>
        <dbReference type="EMBL" id="RIA46011.1"/>
    </source>
</evidence>
<reference evidence="1 2" key="1">
    <citation type="submission" date="2018-08" db="EMBL/GenBank/DDBJ databases">
        <title>Genomic Encyclopedia of Type Strains, Phase IV (KMG-IV): sequencing the most valuable type-strain genomes for metagenomic binning, comparative biology and taxonomic classification.</title>
        <authorList>
            <person name="Goeker M."/>
        </authorList>
    </citation>
    <scope>NUCLEOTIDE SEQUENCE [LARGE SCALE GENOMIC DNA]</scope>
    <source>
        <strain evidence="1 2">DSM 25527</strain>
    </source>
</reference>
<dbReference type="EMBL" id="QXDC01000002">
    <property type="protein sequence ID" value="RIA46011.1"/>
    <property type="molecule type" value="Genomic_DNA"/>
</dbReference>